<protein>
    <submittedName>
        <fullName evidence="3">Uncharacterized protein</fullName>
    </submittedName>
</protein>
<dbReference type="RefSeq" id="WP_007998788.1">
    <property type="nucleotide sequence ID" value="NZ_AOJI01000017.1"/>
</dbReference>
<evidence type="ECO:0000313" key="3">
    <source>
        <dbReference type="EMBL" id="EMA68719.1"/>
    </source>
</evidence>
<proteinExistence type="predicted"/>
<evidence type="ECO:0000313" key="4">
    <source>
        <dbReference type="Proteomes" id="UP000011575"/>
    </source>
</evidence>
<feature type="compositionally biased region" description="Polar residues" evidence="1">
    <location>
        <begin position="174"/>
        <end position="186"/>
    </location>
</feature>
<dbReference type="STRING" id="1230454.C461_03792"/>
<evidence type="ECO:0000256" key="2">
    <source>
        <dbReference type="SAM" id="Phobius"/>
    </source>
</evidence>
<feature type="compositionally biased region" description="Acidic residues" evidence="1">
    <location>
        <begin position="187"/>
        <end position="197"/>
    </location>
</feature>
<reference evidence="3 4" key="1">
    <citation type="journal article" date="2014" name="PLoS Genet.">
        <title>Phylogenetically driven sequencing of extremely halophilic archaea reveals strategies for static and dynamic osmo-response.</title>
        <authorList>
            <person name="Becker E.A."/>
            <person name="Seitzer P.M."/>
            <person name="Tritt A."/>
            <person name="Larsen D."/>
            <person name="Krusor M."/>
            <person name="Yao A.I."/>
            <person name="Wu D."/>
            <person name="Madern D."/>
            <person name="Eisen J.A."/>
            <person name="Darling A.E."/>
            <person name="Facciotti M.T."/>
        </authorList>
    </citation>
    <scope>NUCLEOTIDE SEQUENCE [LARGE SCALE GENOMIC DNA]</scope>
    <source>
        <strain evidence="3 4">JCM 13560</strain>
    </source>
</reference>
<feature type="region of interest" description="Disordered" evidence="1">
    <location>
        <begin position="170"/>
        <end position="203"/>
    </location>
</feature>
<sequence>MTEDESAVSTRFDHETVRSASRVAIAALALVGVLYLFTLLPGMDRLVPRTPVTFAAVATAVLSLAVAALLVYAAPRLASLARTSLHRAEATDHVETVAENAGGVVYWLVVLLAVLVTHAGSSAAITPVLGGLAWTYDAAFLLASLVPLVFLVTRLTVTVDPLSTIAADRIAGSPTDTDAPSGTDTDAPSETDTDAPSETDRDR</sequence>
<keyword evidence="2" id="KW-0472">Membrane</keyword>
<comment type="caution">
    <text evidence="3">The sequence shown here is derived from an EMBL/GenBank/DDBJ whole genome shotgun (WGS) entry which is preliminary data.</text>
</comment>
<organism evidence="3 4">
    <name type="scientific">Halorubrum aidingense JCM 13560</name>
    <dbReference type="NCBI Taxonomy" id="1230454"/>
    <lineage>
        <taxon>Archaea</taxon>
        <taxon>Methanobacteriati</taxon>
        <taxon>Methanobacteriota</taxon>
        <taxon>Stenosarchaea group</taxon>
        <taxon>Halobacteria</taxon>
        <taxon>Halobacteriales</taxon>
        <taxon>Haloferacaceae</taxon>
        <taxon>Halorubrum</taxon>
    </lineage>
</organism>
<keyword evidence="4" id="KW-1185">Reference proteome</keyword>
<feature type="transmembrane region" description="Helical" evidence="2">
    <location>
        <begin position="104"/>
        <end position="126"/>
    </location>
</feature>
<keyword evidence="2" id="KW-0812">Transmembrane</keyword>
<name>M0PGK5_9EURY</name>
<keyword evidence="2" id="KW-1133">Transmembrane helix</keyword>
<dbReference type="PATRIC" id="fig|1230454.4.peg.784"/>
<dbReference type="AlphaFoldDB" id="M0PGK5"/>
<feature type="transmembrane region" description="Helical" evidence="2">
    <location>
        <begin position="52"/>
        <end position="74"/>
    </location>
</feature>
<dbReference type="OrthoDB" id="206383at2157"/>
<feature type="transmembrane region" description="Helical" evidence="2">
    <location>
        <begin position="20"/>
        <end position="40"/>
    </location>
</feature>
<dbReference type="EMBL" id="AOJI01000017">
    <property type="protein sequence ID" value="EMA68719.1"/>
    <property type="molecule type" value="Genomic_DNA"/>
</dbReference>
<accession>M0PGK5</accession>
<dbReference type="Proteomes" id="UP000011575">
    <property type="component" value="Unassembled WGS sequence"/>
</dbReference>
<gene>
    <name evidence="3" type="ORF">C461_03792</name>
</gene>
<feature type="transmembrane region" description="Helical" evidence="2">
    <location>
        <begin position="138"/>
        <end position="157"/>
    </location>
</feature>
<evidence type="ECO:0000256" key="1">
    <source>
        <dbReference type="SAM" id="MobiDB-lite"/>
    </source>
</evidence>